<gene>
    <name evidence="1" type="ORF">UFOPK1561_00889</name>
</gene>
<evidence type="ECO:0000313" key="1">
    <source>
        <dbReference type="EMBL" id="CAB4560756.1"/>
    </source>
</evidence>
<protein>
    <submittedName>
        <fullName evidence="1">Unannotated protein</fullName>
    </submittedName>
</protein>
<name>A0A6J6DBR7_9ZZZZ</name>
<dbReference type="AlphaFoldDB" id="A0A6J6DBR7"/>
<proteinExistence type="predicted"/>
<dbReference type="EMBL" id="CAEZSZ010000130">
    <property type="protein sequence ID" value="CAB4560756.1"/>
    <property type="molecule type" value="Genomic_DNA"/>
</dbReference>
<accession>A0A6J6DBR7</accession>
<sequence length="372" mass="40283">MKKLYPFVIAVSLVLGGTAIPTLAADNTLKVSNPPAEFIIGEPGKPDPELTVIVIVTGPVRANINLEFVDYVFDDQGYKTRLPANTTPHSLAKVFQVEPFDNAYKPSASGSEFTIKLKPKQKKIDQIFYGGIKVTMDSGSSSNANQRGTGSANSSGAIASQVNVTPYGFVGDIKNGKIAGAQLARVNFTSTNRTSIIDSIIPDLPGLVNAGPIEAKVAYENKGELPVFTSASWEFSSEDKVLASKRSSKTILLGGRSATRSVITQSKIEGSQETINVLPEFGPVTIKTTLQSELGGTMFEPVVVESSIFVIQWKEPTFFVALAITFGWYYRRRRVAPKTSKQRPPSLLVLAIKAMRKAVIRRLALRKSKEVA</sequence>
<reference evidence="1" key="1">
    <citation type="submission" date="2020-05" db="EMBL/GenBank/DDBJ databases">
        <authorList>
            <person name="Chiriac C."/>
            <person name="Salcher M."/>
            <person name="Ghai R."/>
            <person name="Kavagutti S V."/>
        </authorList>
    </citation>
    <scope>NUCLEOTIDE SEQUENCE</scope>
</reference>
<organism evidence="1">
    <name type="scientific">freshwater metagenome</name>
    <dbReference type="NCBI Taxonomy" id="449393"/>
    <lineage>
        <taxon>unclassified sequences</taxon>
        <taxon>metagenomes</taxon>
        <taxon>ecological metagenomes</taxon>
    </lineage>
</organism>